<keyword evidence="1" id="KW-0472">Membrane</keyword>
<dbReference type="OrthoDB" id="9097160at2"/>
<sequence length="149" mass="16141">MPKEFYYLIALLAGLAVTIQAGANSQLRLAVGNPVVTAMISFLVGTVILVTYVLLTSTHLLPSFKTVADISWWKWIGGALGVFYIISVIVVAPRIGAASTFGFIVGGQLIFAVIFDHFGIIGFPHHPITWLRILGVLLLLAGVYLIQKF</sequence>
<reference evidence="2 3" key="1">
    <citation type="submission" date="2019-07" db="EMBL/GenBank/DDBJ databases">
        <title>Whole genome shotgun sequence of Adhaeribacter aerolatus NBRC 106133.</title>
        <authorList>
            <person name="Hosoyama A."/>
            <person name="Uohara A."/>
            <person name="Ohji S."/>
            <person name="Ichikawa N."/>
        </authorList>
    </citation>
    <scope>NUCLEOTIDE SEQUENCE [LARGE SCALE GENOMIC DNA]</scope>
    <source>
        <strain evidence="2 3">NBRC 106133</strain>
    </source>
</reference>
<protein>
    <submittedName>
        <fullName evidence="2">Membrane protein</fullName>
    </submittedName>
</protein>
<feature type="transmembrane region" description="Helical" evidence="1">
    <location>
        <begin position="35"/>
        <end position="55"/>
    </location>
</feature>
<proteinExistence type="predicted"/>
<feature type="transmembrane region" description="Helical" evidence="1">
    <location>
        <begin position="100"/>
        <end position="123"/>
    </location>
</feature>
<comment type="caution">
    <text evidence="2">The sequence shown here is derived from an EMBL/GenBank/DDBJ whole genome shotgun (WGS) entry which is preliminary data.</text>
</comment>
<gene>
    <name evidence="2" type="ORF">AAE02nite_28670</name>
</gene>
<keyword evidence="1" id="KW-0812">Transmembrane</keyword>
<organism evidence="2 3">
    <name type="scientific">Adhaeribacter aerolatus</name>
    <dbReference type="NCBI Taxonomy" id="670289"/>
    <lineage>
        <taxon>Bacteria</taxon>
        <taxon>Pseudomonadati</taxon>
        <taxon>Bacteroidota</taxon>
        <taxon>Cytophagia</taxon>
        <taxon>Cytophagales</taxon>
        <taxon>Hymenobacteraceae</taxon>
        <taxon>Adhaeribacter</taxon>
    </lineage>
</organism>
<dbReference type="GO" id="GO:0005886">
    <property type="term" value="C:plasma membrane"/>
    <property type="evidence" value="ECO:0007669"/>
    <property type="project" value="TreeGrafter"/>
</dbReference>
<keyword evidence="1" id="KW-1133">Transmembrane helix</keyword>
<dbReference type="PANTHER" id="PTHR34821">
    <property type="entry name" value="INNER MEMBRANE PROTEIN YDCZ"/>
    <property type="match status" value="1"/>
</dbReference>
<dbReference type="Proteomes" id="UP000321532">
    <property type="component" value="Unassembled WGS sequence"/>
</dbReference>
<name>A0A512AZR0_9BACT</name>
<dbReference type="InterPro" id="IPR006750">
    <property type="entry name" value="YdcZ"/>
</dbReference>
<evidence type="ECO:0000313" key="3">
    <source>
        <dbReference type="Proteomes" id="UP000321532"/>
    </source>
</evidence>
<feature type="transmembrane region" description="Helical" evidence="1">
    <location>
        <begin position="6"/>
        <end position="23"/>
    </location>
</feature>
<keyword evidence="3" id="KW-1185">Reference proteome</keyword>
<feature type="transmembrane region" description="Helical" evidence="1">
    <location>
        <begin position="129"/>
        <end position="146"/>
    </location>
</feature>
<dbReference type="PANTHER" id="PTHR34821:SF2">
    <property type="entry name" value="INNER MEMBRANE PROTEIN YDCZ"/>
    <property type="match status" value="1"/>
</dbReference>
<feature type="transmembrane region" description="Helical" evidence="1">
    <location>
        <begin position="75"/>
        <end position="93"/>
    </location>
</feature>
<evidence type="ECO:0000256" key="1">
    <source>
        <dbReference type="SAM" id="Phobius"/>
    </source>
</evidence>
<dbReference type="RefSeq" id="WP_146898676.1">
    <property type="nucleotide sequence ID" value="NZ_BJYS01000021.1"/>
</dbReference>
<dbReference type="EMBL" id="BJYS01000021">
    <property type="protein sequence ID" value="GEO05203.1"/>
    <property type="molecule type" value="Genomic_DNA"/>
</dbReference>
<evidence type="ECO:0000313" key="2">
    <source>
        <dbReference type="EMBL" id="GEO05203.1"/>
    </source>
</evidence>
<dbReference type="Pfam" id="PF04657">
    <property type="entry name" value="DMT_YdcZ"/>
    <property type="match status" value="1"/>
</dbReference>
<dbReference type="AlphaFoldDB" id="A0A512AZR0"/>
<accession>A0A512AZR0</accession>